<organism evidence="2 3">
    <name type="scientific">Candidatus Marsarchaeota G2 archaeon OSP_D</name>
    <dbReference type="NCBI Taxonomy" id="1978157"/>
    <lineage>
        <taxon>Archaea</taxon>
        <taxon>Candidatus Marsarchaeota</taxon>
        <taxon>Candidatus Marsarchaeota group 2</taxon>
    </lineage>
</organism>
<proteinExistence type="predicted"/>
<evidence type="ECO:0000256" key="1">
    <source>
        <dbReference type="ARBA" id="ARBA00022649"/>
    </source>
</evidence>
<evidence type="ECO:0008006" key="4">
    <source>
        <dbReference type="Google" id="ProtNLM"/>
    </source>
</evidence>
<dbReference type="PANTHER" id="PTHR35601">
    <property type="entry name" value="TOXIN RELE"/>
    <property type="match status" value="1"/>
</dbReference>
<accession>A0A2R6AMM7</accession>
<dbReference type="SUPFAM" id="SSF143011">
    <property type="entry name" value="RelE-like"/>
    <property type="match status" value="1"/>
</dbReference>
<gene>
    <name evidence="2" type="ORF">B9Q03_10285</name>
</gene>
<dbReference type="Gene3D" id="3.30.2310.20">
    <property type="entry name" value="RelE-like"/>
    <property type="match status" value="1"/>
</dbReference>
<comment type="caution">
    <text evidence="2">The sequence shown here is derived from an EMBL/GenBank/DDBJ whole genome shotgun (WGS) entry which is preliminary data.</text>
</comment>
<dbReference type="InterPro" id="IPR035093">
    <property type="entry name" value="RelE/ParE_toxin_dom_sf"/>
</dbReference>
<dbReference type="InterPro" id="IPR007712">
    <property type="entry name" value="RelE/ParE_toxin"/>
</dbReference>
<keyword evidence="1" id="KW-1277">Toxin-antitoxin system</keyword>
<reference evidence="2 3" key="1">
    <citation type="submission" date="2017-04" db="EMBL/GenBank/DDBJ databases">
        <title>Novel microbial lineages endemic to geothermal iron-oxide mats fill important gaps in the evolutionary history of Archaea.</title>
        <authorList>
            <person name="Jay Z.J."/>
            <person name="Beam J.P."/>
            <person name="Dlakic M."/>
            <person name="Rusch D.B."/>
            <person name="Kozubal M.A."/>
            <person name="Inskeep W.P."/>
        </authorList>
    </citation>
    <scope>NUCLEOTIDE SEQUENCE [LARGE SCALE GENOMIC DNA]</scope>
    <source>
        <strain evidence="2">OSP_D</strain>
    </source>
</reference>
<evidence type="ECO:0000313" key="3">
    <source>
        <dbReference type="Proteomes" id="UP000240322"/>
    </source>
</evidence>
<dbReference type="AlphaFoldDB" id="A0A2R6AMM7"/>
<name>A0A2R6AMM7_9ARCH</name>
<dbReference type="Pfam" id="PF05016">
    <property type="entry name" value="ParE_toxin"/>
    <property type="match status" value="1"/>
</dbReference>
<dbReference type="PANTHER" id="PTHR35601:SF1">
    <property type="entry name" value="TOXIN RELE"/>
    <property type="match status" value="1"/>
</dbReference>
<evidence type="ECO:0000313" key="2">
    <source>
        <dbReference type="EMBL" id="PSN87628.1"/>
    </source>
</evidence>
<dbReference type="Proteomes" id="UP000240322">
    <property type="component" value="Unassembled WGS sequence"/>
</dbReference>
<sequence length="84" mass="9628">MTKIFYKSSVSRDLKEIDPNDVDRILHQIRSSLGKNPRAGEPLHGEFAGLYKLRVGDYRVIYAISGRDVIVLRVGHRSRAYKNN</sequence>
<dbReference type="NCBIfam" id="TIGR02385">
    <property type="entry name" value="RelE_StbE"/>
    <property type="match status" value="1"/>
</dbReference>
<protein>
    <recommendedName>
        <fullName evidence="4">Addiction module toxin RelE</fullName>
    </recommendedName>
</protein>
<dbReference type="EMBL" id="NEXE01000153">
    <property type="protein sequence ID" value="PSN87628.1"/>
    <property type="molecule type" value="Genomic_DNA"/>
</dbReference>